<sequence>MKTINPQNGTIDPLFIEHNKASRYYFTEEKILIAHTDNKLRFENYHKQLIAPFVIFGDFDAIVKPAYTPSGKSTTAYQNHTACGYGYKALSQPLPTGNFRWADPKHFNDLKDYCSIDCDLK</sequence>
<gene>
    <name evidence="1" type="ORF">MAR_021101</name>
</gene>
<dbReference type="EMBL" id="CP111016">
    <property type="protein sequence ID" value="WAR05732.1"/>
    <property type="molecule type" value="Genomic_DNA"/>
</dbReference>
<keyword evidence="2" id="KW-1185">Reference proteome</keyword>
<organism evidence="1 2">
    <name type="scientific">Mya arenaria</name>
    <name type="common">Soft-shell clam</name>
    <dbReference type="NCBI Taxonomy" id="6604"/>
    <lineage>
        <taxon>Eukaryota</taxon>
        <taxon>Metazoa</taxon>
        <taxon>Spiralia</taxon>
        <taxon>Lophotrochozoa</taxon>
        <taxon>Mollusca</taxon>
        <taxon>Bivalvia</taxon>
        <taxon>Autobranchia</taxon>
        <taxon>Heteroconchia</taxon>
        <taxon>Euheterodonta</taxon>
        <taxon>Imparidentia</taxon>
        <taxon>Neoheterodontei</taxon>
        <taxon>Myida</taxon>
        <taxon>Myoidea</taxon>
        <taxon>Myidae</taxon>
        <taxon>Mya</taxon>
    </lineage>
</organism>
<evidence type="ECO:0000313" key="2">
    <source>
        <dbReference type="Proteomes" id="UP001164746"/>
    </source>
</evidence>
<name>A0ABY7E9W8_MYAAR</name>
<protein>
    <submittedName>
        <fullName evidence="1">Uncharacterized protein</fullName>
    </submittedName>
</protein>
<reference evidence="1" key="1">
    <citation type="submission" date="2022-11" db="EMBL/GenBank/DDBJ databases">
        <title>Centuries of genome instability and evolution in soft-shell clam transmissible cancer (bioRxiv).</title>
        <authorList>
            <person name="Hart S.F.M."/>
            <person name="Yonemitsu M.A."/>
            <person name="Giersch R.M."/>
            <person name="Beal B.F."/>
            <person name="Arriagada G."/>
            <person name="Davis B.W."/>
            <person name="Ostrander E.A."/>
            <person name="Goff S.P."/>
            <person name="Metzger M.J."/>
        </authorList>
    </citation>
    <scope>NUCLEOTIDE SEQUENCE</scope>
    <source>
        <strain evidence="1">MELC-2E11</strain>
        <tissue evidence="1">Siphon/mantle</tissue>
    </source>
</reference>
<proteinExistence type="predicted"/>
<evidence type="ECO:0000313" key="1">
    <source>
        <dbReference type="EMBL" id="WAR05732.1"/>
    </source>
</evidence>
<accession>A0ABY7E9W8</accession>
<dbReference type="Proteomes" id="UP001164746">
    <property type="component" value="Chromosome 5"/>
</dbReference>